<organism evidence="1 2">
    <name type="scientific">Sporisorium graminicola</name>
    <dbReference type="NCBI Taxonomy" id="280036"/>
    <lineage>
        <taxon>Eukaryota</taxon>
        <taxon>Fungi</taxon>
        <taxon>Dikarya</taxon>
        <taxon>Basidiomycota</taxon>
        <taxon>Ustilaginomycotina</taxon>
        <taxon>Ustilaginomycetes</taxon>
        <taxon>Ustilaginales</taxon>
        <taxon>Ustilaginaceae</taxon>
        <taxon>Sporisorium</taxon>
    </lineage>
</organism>
<proteinExistence type="predicted"/>
<keyword evidence="2" id="KW-1185">Reference proteome</keyword>
<name>A0A4U7KZE2_9BASI</name>
<dbReference type="KEGG" id="sgra:EX895_001551"/>
<sequence length="103" mass="11332">MSGTFDPFEYASQVYSKADVRSPLKQLLFEVGLCEILVVLVVDVAADEGHVCTRCIALAAIRMADQEGTPQSKVLVETAHQAVDAFNPDDEDARAWCWTSALW</sequence>
<dbReference type="Proteomes" id="UP000306050">
    <property type="component" value="Chromosome SGRAM_11"/>
</dbReference>
<accession>A0A4U7KZE2</accession>
<comment type="caution">
    <text evidence="1">The sequence shown here is derived from an EMBL/GenBank/DDBJ whole genome shotgun (WGS) entry which is preliminary data.</text>
</comment>
<dbReference type="AlphaFoldDB" id="A0A4U7KZE2"/>
<dbReference type="GeneID" id="40724446"/>
<dbReference type="EMBL" id="SRRM01000004">
    <property type="protein sequence ID" value="TKY89766.1"/>
    <property type="molecule type" value="Genomic_DNA"/>
</dbReference>
<dbReference type="RefSeq" id="XP_029741751.1">
    <property type="nucleotide sequence ID" value="XM_029882150.1"/>
</dbReference>
<reference evidence="1 2" key="1">
    <citation type="submission" date="2019-05" db="EMBL/GenBank/DDBJ databases">
        <title>Sporisorium graminicola CBS 10092 draft sequencing and annotation.</title>
        <authorList>
            <person name="Solano-Gonzalez S."/>
            <person name="Caddick M.X."/>
            <person name="Darby A."/>
        </authorList>
    </citation>
    <scope>NUCLEOTIDE SEQUENCE [LARGE SCALE GENOMIC DNA]</scope>
    <source>
        <strain evidence="1 2">CBS 10092</strain>
    </source>
</reference>
<gene>
    <name evidence="1" type="ORF">EX895_001551</name>
</gene>
<evidence type="ECO:0000313" key="2">
    <source>
        <dbReference type="Proteomes" id="UP000306050"/>
    </source>
</evidence>
<protein>
    <submittedName>
        <fullName evidence="1">Uncharacterized protein</fullName>
    </submittedName>
</protein>
<evidence type="ECO:0000313" key="1">
    <source>
        <dbReference type="EMBL" id="TKY89766.1"/>
    </source>
</evidence>